<proteinExistence type="predicted"/>
<reference evidence="1" key="1">
    <citation type="submission" date="2018-01" db="EMBL/GenBank/DDBJ databases">
        <title>An insight into the sialome of Amazonian anophelines.</title>
        <authorList>
            <person name="Ribeiro J.M."/>
            <person name="Scarpassa V."/>
            <person name="Calvo E."/>
        </authorList>
    </citation>
    <scope>NUCLEOTIDE SEQUENCE</scope>
</reference>
<sequence>MLPWPSSPPSGPSVLCAYLLCLQQPPTRNDATRDRQALKAHREGQRARRLTPRCICEVLGSFGRVGKGGRQAQHWRLV</sequence>
<protein>
    <submittedName>
        <fullName evidence="1">Putative secreted protein</fullName>
    </submittedName>
</protein>
<name>A0A2M4DBW1_ANODA</name>
<accession>A0A2M4DBW1</accession>
<dbReference type="AlphaFoldDB" id="A0A2M4DBW1"/>
<dbReference type="EMBL" id="GGFL01010857">
    <property type="protein sequence ID" value="MBW75035.1"/>
    <property type="molecule type" value="Transcribed_RNA"/>
</dbReference>
<evidence type="ECO:0000313" key="1">
    <source>
        <dbReference type="EMBL" id="MBW75035.1"/>
    </source>
</evidence>
<organism evidence="1">
    <name type="scientific">Anopheles darlingi</name>
    <name type="common">Mosquito</name>
    <dbReference type="NCBI Taxonomy" id="43151"/>
    <lineage>
        <taxon>Eukaryota</taxon>
        <taxon>Metazoa</taxon>
        <taxon>Ecdysozoa</taxon>
        <taxon>Arthropoda</taxon>
        <taxon>Hexapoda</taxon>
        <taxon>Insecta</taxon>
        <taxon>Pterygota</taxon>
        <taxon>Neoptera</taxon>
        <taxon>Endopterygota</taxon>
        <taxon>Diptera</taxon>
        <taxon>Nematocera</taxon>
        <taxon>Culicoidea</taxon>
        <taxon>Culicidae</taxon>
        <taxon>Anophelinae</taxon>
        <taxon>Anopheles</taxon>
    </lineage>
</organism>